<comment type="caution">
    <text evidence="3">The sequence shown here is derived from an EMBL/GenBank/DDBJ whole genome shotgun (WGS) entry which is preliminary data.</text>
</comment>
<evidence type="ECO:0000313" key="3">
    <source>
        <dbReference type="EMBL" id="OGG25728.1"/>
    </source>
</evidence>
<protein>
    <recommendedName>
        <fullName evidence="2">DUF4342 domain-containing protein</fullName>
    </recommendedName>
</protein>
<proteinExistence type="predicted"/>
<feature type="domain" description="DUF4342" evidence="2">
    <location>
        <begin position="5"/>
        <end position="82"/>
    </location>
</feature>
<keyword evidence="1" id="KW-1133">Transmembrane helix</keyword>
<organism evidence="3 4">
    <name type="scientific">Candidatus Gottesmanbacteria bacterium RIFCSPLOWO2_01_FULL_39_12b</name>
    <dbReference type="NCBI Taxonomy" id="1798388"/>
    <lineage>
        <taxon>Bacteria</taxon>
        <taxon>Candidatus Gottesmaniibacteriota</taxon>
    </lineage>
</organism>
<gene>
    <name evidence="3" type="ORF">A2960_05255</name>
</gene>
<dbReference type="Proteomes" id="UP000176609">
    <property type="component" value="Unassembled WGS sequence"/>
</dbReference>
<reference evidence="3 4" key="1">
    <citation type="journal article" date="2016" name="Nat. Commun.">
        <title>Thousands of microbial genomes shed light on interconnected biogeochemical processes in an aquifer system.</title>
        <authorList>
            <person name="Anantharaman K."/>
            <person name="Brown C.T."/>
            <person name="Hug L.A."/>
            <person name="Sharon I."/>
            <person name="Castelle C.J."/>
            <person name="Probst A.J."/>
            <person name="Thomas B.C."/>
            <person name="Singh A."/>
            <person name="Wilkins M.J."/>
            <person name="Karaoz U."/>
            <person name="Brodie E.L."/>
            <person name="Williams K.H."/>
            <person name="Hubbard S.S."/>
            <person name="Banfield J.F."/>
        </authorList>
    </citation>
    <scope>NUCLEOTIDE SEQUENCE [LARGE SCALE GENOMIC DNA]</scope>
</reference>
<dbReference type="AlphaFoldDB" id="A0A1F6AM21"/>
<accession>A0A1F6AM21</accession>
<evidence type="ECO:0000259" key="2">
    <source>
        <dbReference type="Pfam" id="PF14242"/>
    </source>
</evidence>
<dbReference type="EMBL" id="MFJR01000015">
    <property type="protein sequence ID" value="OGG25728.1"/>
    <property type="molecule type" value="Genomic_DNA"/>
</dbReference>
<sequence>MVEAKKTKKQSYRVAGEKLLGKVKELIKEGNIRRIIIKDKNGKEVIEFPLTIGVVGTVLAPVLAAVGALAALITECTITVEREE</sequence>
<keyword evidence="1" id="KW-0472">Membrane</keyword>
<name>A0A1F6AM21_9BACT</name>
<keyword evidence="1" id="KW-0812">Transmembrane</keyword>
<dbReference type="InterPro" id="IPR025642">
    <property type="entry name" value="DUF4342"/>
</dbReference>
<evidence type="ECO:0000313" key="4">
    <source>
        <dbReference type="Proteomes" id="UP000176609"/>
    </source>
</evidence>
<feature type="transmembrane region" description="Helical" evidence="1">
    <location>
        <begin position="48"/>
        <end position="73"/>
    </location>
</feature>
<evidence type="ECO:0000256" key="1">
    <source>
        <dbReference type="SAM" id="Phobius"/>
    </source>
</evidence>
<dbReference type="Pfam" id="PF14242">
    <property type="entry name" value="DUF4342"/>
    <property type="match status" value="1"/>
</dbReference>